<keyword evidence="3" id="KW-1185">Reference proteome</keyword>
<feature type="region of interest" description="Disordered" evidence="1">
    <location>
        <begin position="604"/>
        <end position="628"/>
    </location>
</feature>
<organism evidence="2 3">
    <name type="scientific">Skermanella cutis</name>
    <dbReference type="NCBI Taxonomy" id="2775420"/>
    <lineage>
        <taxon>Bacteria</taxon>
        <taxon>Pseudomonadati</taxon>
        <taxon>Pseudomonadota</taxon>
        <taxon>Alphaproteobacteria</taxon>
        <taxon>Rhodospirillales</taxon>
        <taxon>Azospirillaceae</taxon>
        <taxon>Skermanella</taxon>
    </lineage>
</organism>
<sequence>MTMLAALNFHYDRLADKGEAPPFGYSTEGIGFVITLNADGTVAGTTDLRDPTSKKRPPRPMAVPQSFKRPGVTPRSFFLWDNTKFTLGLGGDKATGEAARFDAHFAAFRERHEKSLDGTDDPGLLALLNFLAWWTHERFVPDLFTASMLDQNIVFALDGDRREEGQGPRFLHDRPAARLIWQRELAAAAGARQTCLVTGETAPIARLHPSIKGVWGAQSSGASLVSFNLDAFESYGKSQGDNAPVSEAAAFGYGTALNTLLARGSRNRVQIGDSSVVFWADASRCGEAAAKRIEQLAAGLIDPPRYDDEDEDEAPEDREEAARLRHSLEQVAAGRPVQDITPELDPATRFYVLGLAPNAARLSVRFWHETTLGSFVEAIHDHWQDMQIEPRAWRGQPAAWALLRETAVLRKAENIQPLLEGELMRSILTGTRYPRSLLAATLLRIRAGEEVNGPRAAICKACLARDKRIGRLEKQSEDTLEIPEDKLVSLDRTEIDPAYRLGRLFAVLENVQRSALGKLNASIRDRYFGAASATPASVFPLLLRGANHHLSVLRRKTDTGGLAVWFEREVGEIVDALPMSLPRHLRLEDQGRFVVGYYHQRNARKAEAGDQPAEPNPDSGQPAAARED</sequence>
<evidence type="ECO:0000256" key="1">
    <source>
        <dbReference type="SAM" id="MobiDB-lite"/>
    </source>
</evidence>
<reference evidence="2" key="1">
    <citation type="submission" date="2021-02" db="EMBL/GenBank/DDBJ databases">
        <title>Skermanella TT6 skin isolate.</title>
        <authorList>
            <person name="Lee K."/>
            <person name="Ganzorig M."/>
        </authorList>
    </citation>
    <scope>NUCLEOTIDE SEQUENCE</scope>
    <source>
        <strain evidence="2">TT6</strain>
    </source>
</reference>
<evidence type="ECO:0000313" key="2">
    <source>
        <dbReference type="EMBL" id="QQP88156.1"/>
    </source>
</evidence>
<name>A0ABX7B6Q2_9PROT</name>
<gene>
    <name evidence="2" type="primary">cas8c</name>
    <name evidence="2" type="ORF">IGS68_19120</name>
</gene>
<dbReference type="InterPro" id="IPR010144">
    <property type="entry name" value="CRISPR-assoc_prot_Csd1-typ"/>
</dbReference>
<feature type="region of interest" description="Disordered" evidence="1">
    <location>
        <begin position="44"/>
        <end position="69"/>
    </location>
</feature>
<dbReference type="Proteomes" id="UP000595197">
    <property type="component" value="Chromosome"/>
</dbReference>
<dbReference type="Pfam" id="PF09709">
    <property type="entry name" value="Cas_Csd1"/>
    <property type="match status" value="1"/>
</dbReference>
<protein>
    <submittedName>
        <fullName evidence="2">Type I-C CRISPR-associated protein Cas8c/Csd1</fullName>
    </submittedName>
</protein>
<accession>A0ABX7B6Q2</accession>
<feature type="compositionally biased region" description="Acidic residues" evidence="1">
    <location>
        <begin position="307"/>
        <end position="319"/>
    </location>
</feature>
<evidence type="ECO:0000313" key="3">
    <source>
        <dbReference type="Proteomes" id="UP000595197"/>
    </source>
</evidence>
<dbReference type="EMBL" id="CP067420">
    <property type="protein sequence ID" value="QQP88156.1"/>
    <property type="molecule type" value="Genomic_DNA"/>
</dbReference>
<dbReference type="CDD" id="cd09757">
    <property type="entry name" value="Cas8c_I-C"/>
    <property type="match status" value="1"/>
</dbReference>
<dbReference type="NCBIfam" id="TIGR01863">
    <property type="entry name" value="cas_Csd1"/>
    <property type="match status" value="1"/>
</dbReference>
<feature type="region of interest" description="Disordered" evidence="1">
    <location>
        <begin position="301"/>
        <end position="323"/>
    </location>
</feature>
<proteinExistence type="predicted"/>